<keyword evidence="2" id="KW-0539">Nucleus</keyword>
<protein>
    <submittedName>
        <fullName evidence="3">Protein VPRBP</fullName>
    </submittedName>
</protein>
<dbReference type="EMBL" id="JWZT01004430">
    <property type="protein sequence ID" value="KII64136.1"/>
    <property type="molecule type" value="Genomic_DNA"/>
</dbReference>
<evidence type="ECO:0000256" key="2">
    <source>
        <dbReference type="ARBA" id="ARBA00023242"/>
    </source>
</evidence>
<evidence type="ECO:0000313" key="3">
    <source>
        <dbReference type="EMBL" id="KII64136.1"/>
    </source>
</evidence>
<comment type="caution">
    <text evidence="3">The sequence shown here is derived from an EMBL/GenBank/DDBJ whole genome shotgun (WGS) entry which is preliminary data.</text>
</comment>
<dbReference type="InterPro" id="IPR015943">
    <property type="entry name" value="WD40/YVTN_repeat-like_dom_sf"/>
</dbReference>
<dbReference type="InterPro" id="IPR033270">
    <property type="entry name" value="VPRBP/DCAF1"/>
</dbReference>
<name>A0A0C2MAZ5_THEKT</name>
<dbReference type="InterPro" id="IPR011047">
    <property type="entry name" value="Quinoprotein_ADH-like_sf"/>
</dbReference>
<evidence type="ECO:0000313" key="4">
    <source>
        <dbReference type="Proteomes" id="UP000031668"/>
    </source>
</evidence>
<reference evidence="3 4" key="1">
    <citation type="journal article" date="2014" name="Genome Biol. Evol.">
        <title>The genome of the myxosporean Thelohanellus kitauei shows adaptations to nutrient acquisition within its fish host.</title>
        <authorList>
            <person name="Yang Y."/>
            <person name="Xiong J."/>
            <person name="Zhou Z."/>
            <person name="Huo F."/>
            <person name="Miao W."/>
            <person name="Ran C."/>
            <person name="Liu Y."/>
            <person name="Zhang J."/>
            <person name="Feng J."/>
            <person name="Wang M."/>
            <person name="Wang M."/>
            <person name="Wang L."/>
            <person name="Yao B."/>
        </authorList>
    </citation>
    <scope>NUCLEOTIDE SEQUENCE [LARGE SCALE GENOMIC DNA]</scope>
    <source>
        <strain evidence="3">Wuqing</strain>
    </source>
</reference>
<dbReference type="GO" id="GO:0005634">
    <property type="term" value="C:nucleus"/>
    <property type="evidence" value="ECO:0007669"/>
    <property type="project" value="UniProtKB-SubCell"/>
</dbReference>
<dbReference type="OrthoDB" id="6019818at2759"/>
<organism evidence="3 4">
    <name type="scientific">Thelohanellus kitauei</name>
    <name type="common">Myxosporean</name>
    <dbReference type="NCBI Taxonomy" id="669202"/>
    <lineage>
        <taxon>Eukaryota</taxon>
        <taxon>Metazoa</taxon>
        <taxon>Cnidaria</taxon>
        <taxon>Myxozoa</taxon>
        <taxon>Myxosporea</taxon>
        <taxon>Bivalvulida</taxon>
        <taxon>Platysporina</taxon>
        <taxon>Myxobolidae</taxon>
        <taxon>Thelohanellus</taxon>
    </lineage>
</organism>
<accession>A0A0C2MAZ5</accession>
<dbReference type="PANTHER" id="PTHR13129">
    <property type="entry name" value="VPRBP PROTEIN-RELATED"/>
    <property type="match status" value="1"/>
</dbReference>
<dbReference type="AlphaFoldDB" id="A0A0C2MAZ5"/>
<evidence type="ECO:0000256" key="1">
    <source>
        <dbReference type="ARBA" id="ARBA00004123"/>
    </source>
</evidence>
<proteinExistence type="predicted"/>
<dbReference type="GO" id="GO:0016567">
    <property type="term" value="P:protein ubiquitination"/>
    <property type="evidence" value="ECO:0007669"/>
    <property type="project" value="InterPro"/>
</dbReference>
<dbReference type="Gene3D" id="2.130.10.10">
    <property type="entry name" value="YVTN repeat-like/Quinoprotein amine dehydrogenase"/>
    <property type="match status" value="1"/>
</dbReference>
<dbReference type="Proteomes" id="UP000031668">
    <property type="component" value="Unassembled WGS sequence"/>
</dbReference>
<dbReference type="PANTHER" id="PTHR13129:SF4">
    <property type="entry name" value="DDB1- AND CUL4-ASSOCIATED FACTOR 1"/>
    <property type="match status" value="1"/>
</dbReference>
<gene>
    <name evidence="3" type="ORF">RF11_09063</name>
</gene>
<comment type="subcellular location">
    <subcellularLocation>
        <location evidence="1">Nucleus</location>
    </subcellularLocation>
</comment>
<dbReference type="SUPFAM" id="SSF50998">
    <property type="entry name" value="Quinoprotein alcohol dehydrogenase-like"/>
    <property type="match status" value="1"/>
</dbReference>
<keyword evidence="4" id="KW-1185">Reference proteome</keyword>
<sequence>MNFGQDTSRASNQVHGLPVKSCDAKLSDDNNRMPCGCVQRIHFRKKLGQGNQKEKHPPRKFERIKEFFSDELYFDGAAIRILKDGSILMPGDRLIHLFNRNRFFPKFYCNLNDTNQLVDSFNGDLVMGCGVSSSGRSKCLMWKYDFLHDDNLRVFPCQKIRDISHAQFSPNDKDIIGYDPNFDVHLFDTETGTYYLGLKNPKRKYHNFTGNYPQSNSNASLIFSNGELYCVKTGKLVHVFDRLQYMQSGIFSVSDKEIIYGRELWDLRTLRIVKQIPNLLKCFLKRSHNDTIYLGYKYDLVRQAQQYGYASSKLIRNNSCLGSLYLIDPVTFEIFAKQEINQFLEERNELLELADISRDGSWIAARNYLPSWKCEHWFTIYEEGPNEKIRFDVT</sequence>
<dbReference type="GO" id="GO:0080008">
    <property type="term" value="C:Cul4-RING E3 ubiquitin ligase complex"/>
    <property type="evidence" value="ECO:0007669"/>
    <property type="project" value="TreeGrafter"/>
</dbReference>